<protein>
    <recommendedName>
        <fullName evidence="3">F-box domain-containing protein</fullName>
    </recommendedName>
</protein>
<keyword evidence="2" id="KW-1185">Reference proteome</keyword>
<accession>A0A484FTM7</accession>
<evidence type="ECO:0008006" key="3">
    <source>
        <dbReference type="Google" id="ProtNLM"/>
    </source>
</evidence>
<comment type="caution">
    <text evidence="1">The sequence shown here is derived from an EMBL/GenBank/DDBJ whole genome shotgun (WGS) entry which is preliminary data.</text>
</comment>
<gene>
    <name evidence="1" type="ORF">Cob_v005877</name>
</gene>
<reference evidence="2" key="2">
    <citation type="journal article" date="2019" name="Mol. Plant Microbe Interact.">
        <title>Genome sequence resources for four phytopathogenic fungi from the Colletotrichum orbiculare species complex.</title>
        <authorList>
            <person name="Gan P."/>
            <person name="Tsushima A."/>
            <person name="Narusaka M."/>
            <person name="Narusaka Y."/>
            <person name="Takano Y."/>
            <person name="Kubo Y."/>
            <person name="Shirasu K."/>
        </authorList>
    </citation>
    <scope>GENOME REANNOTATION</scope>
    <source>
        <strain evidence="2">104-T / ATCC 96160 / CBS 514.97 / LARS 414 / MAFF 240422</strain>
    </source>
</reference>
<proteinExistence type="predicted"/>
<evidence type="ECO:0000313" key="2">
    <source>
        <dbReference type="Proteomes" id="UP000014480"/>
    </source>
</evidence>
<dbReference type="EMBL" id="AMCV02000015">
    <property type="protein sequence ID" value="TDZ21298.1"/>
    <property type="molecule type" value="Genomic_DNA"/>
</dbReference>
<dbReference type="AlphaFoldDB" id="A0A484FTM7"/>
<reference evidence="2" key="1">
    <citation type="journal article" date="2013" name="New Phytol.">
        <title>Comparative genomic and transcriptomic analyses reveal the hemibiotrophic stage shift of Colletotrichum fungi.</title>
        <authorList>
            <person name="Gan P."/>
            <person name="Ikeda K."/>
            <person name="Irieda H."/>
            <person name="Narusaka M."/>
            <person name="O'Connell R.J."/>
            <person name="Narusaka Y."/>
            <person name="Takano Y."/>
            <person name="Kubo Y."/>
            <person name="Shirasu K."/>
        </authorList>
    </citation>
    <scope>NUCLEOTIDE SEQUENCE [LARGE SCALE GENOMIC DNA]</scope>
    <source>
        <strain evidence="2">104-T / ATCC 96160 / CBS 514.97 / LARS 414 / MAFF 240422</strain>
    </source>
</reference>
<organism evidence="1 2">
    <name type="scientific">Colletotrichum orbiculare (strain 104-T / ATCC 96160 / CBS 514.97 / LARS 414 / MAFF 240422)</name>
    <name type="common">Cucumber anthracnose fungus</name>
    <name type="synonym">Colletotrichum lagenarium</name>
    <dbReference type="NCBI Taxonomy" id="1213857"/>
    <lineage>
        <taxon>Eukaryota</taxon>
        <taxon>Fungi</taxon>
        <taxon>Dikarya</taxon>
        <taxon>Ascomycota</taxon>
        <taxon>Pezizomycotina</taxon>
        <taxon>Sordariomycetes</taxon>
        <taxon>Hypocreomycetidae</taxon>
        <taxon>Glomerellales</taxon>
        <taxon>Glomerellaceae</taxon>
        <taxon>Colletotrichum</taxon>
        <taxon>Colletotrichum orbiculare species complex</taxon>
    </lineage>
</organism>
<name>A0A484FTM7_COLOR</name>
<dbReference type="OrthoDB" id="4752339at2759"/>
<evidence type="ECO:0000313" key="1">
    <source>
        <dbReference type="EMBL" id="TDZ21298.1"/>
    </source>
</evidence>
<dbReference type="PANTHER" id="PTHR38790">
    <property type="entry name" value="2EXR DOMAIN-CONTAINING PROTEIN-RELATED"/>
    <property type="match status" value="1"/>
</dbReference>
<sequence length="193" mass="21940">MPLPVAKRPPRASFLGLPAELRCIIYGFAFEDSCIRVVSGERSKRSRQEKPAVLQHKRHSYALLLACRTAYDEGFDYYLPQTTVESDADFKATLKALPCKAKPHVRHLLYNKISQDWPFGFPDHLAELPGLRSISIALRRFSLPDETWDALSVETALAQLRSESYTVRTLDRIASDGLEVIHRRILTAIFTQI</sequence>
<dbReference type="Proteomes" id="UP000014480">
    <property type="component" value="Unassembled WGS sequence"/>
</dbReference>